<dbReference type="Proteomes" id="UP000651475">
    <property type="component" value="Unassembled WGS sequence"/>
</dbReference>
<comment type="caution">
    <text evidence="1">The sequence shown here is derived from an EMBL/GenBank/DDBJ whole genome shotgun (WGS) entry which is preliminary data.</text>
</comment>
<reference evidence="1 2" key="1">
    <citation type="submission" date="2020-08" db="EMBL/GenBank/DDBJ databases">
        <title>Genome public.</title>
        <authorList>
            <person name="Liu C."/>
            <person name="Sun Q."/>
        </authorList>
    </citation>
    <scope>NUCLEOTIDE SEQUENCE [LARGE SCALE GENOMIC DNA]</scope>
    <source>
        <strain evidence="1 2">NSJ-79</strain>
    </source>
</reference>
<evidence type="ECO:0000313" key="1">
    <source>
        <dbReference type="EMBL" id="MBC5634090.1"/>
    </source>
</evidence>
<proteinExistence type="predicted"/>
<keyword evidence="2" id="KW-1185">Reference proteome</keyword>
<evidence type="ECO:0008006" key="3">
    <source>
        <dbReference type="Google" id="ProtNLM"/>
    </source>
</evidence>
<protein>
    <recommendedName>
        <fullName evidence="3">DUF4369 domain-containing protein</fullName>
    </recommendedName>
</protein>
<accession>A0ABR7DRN5</accession>
<organism evidence="1 2">
    <name type="scientific">Parabacteroides hominis</name>
    <dbReference type="NCBI Taxonomy" id="2763057"/>
    <lineage>
        <taxon>Bacteria</taxon>
        <taxon>Pseudomonadati</taxon>
        <taxon>Bacteroidota</taxon>
        <taxon>Bacteroidia</taxon>
        <taxon>Bacteroidales</taxon>
        <taxon>Tannerellaceae</taxon>
        <taxon>Parabacteroides</taxon>
    </lineage>
</organism>
<sequence length="218" mass="24684">MSWGMGSLNVVSGSGYAPTTKWPYLYEDFVDGTVYFSKEQKTKHMKLNVHLQNCTLHHLDGDKVLQSDPRNVELIRIGNDQFVYMNGELVRLVKTDREVSLVKLVKADMAALSRGTSGAYGMSTDVSAVNQLTSIQLGGISNLSHVQMKLERNDGKDLPLIEEYYFIFGDKIVEATRKEVEKSLGDNGKTKLKAFVKQNKIKWKNEDSLVKLLEFFRQ</sequence>
<evidence type="ECO:0000313" key="2">
    <source>
        <dbReference type="Proteomes" id="UP000651475"/>
    </source>
</evidence>
<dbReference type="RefSeq" id="WP_186930743.1">
    <property type="nucleotide sequence ID" value="NZ_JACOOJ010000031.1"/>
</dbReference>
<name>A0ABR7DRN5_9BACT</name>
<gene>
    <name evidence="1" type="ORF">H8S65_15175</name>
</gene>
<dbReference type="EMBL" id="JACOOJ010000031">
    <property type="protein sequence ID" value="MBC5634090.1"/>
    <property type="molecule type" value="Genomic_DNA"/>
</dbReference>